<accession>A0A9D7LRK2</accession>
<keyword evidence="1" id="KW-0812">Transmembrane</keyword>
<evidence type="ECO:0000313" key="3">
    <source>
        <dbReference type="Proteomes" id="UP000808146"/>
    </source>
</evidence>
<reference evidence="3" key="1">
    <citation type="journal article" date="2021" name="Nat. Commun.">
        <title>Connecting structure to function with the recovery of over 1000 high-quality metagenome-assembled genomes from activated sludge using long-read sequencing.</title>
        <authorList>
            <person name="Singleton C.M."/>
            <person name="Petriglieri F."/>
            <person name="Kristensen J.M."/>
            <person name="Kirkegaard R.H."/>
            <person name="Michaelsen T.Y."/>
            <person name="Andersen M.H."/>
            <person name="Kondrotaite Z."/>
            <person name="Karst S.M."/>
            <person name="Dueholm M.S."/>
            <person name="Nielsen P.H."/>
            <person name="Albertsen M."/>
        </authorList>
    </citation>
    <scope>NUCLEOTIDE SEQUENCE [LARGE SCALE GENOMIC DNA]</scope>
</reference>
<dbReference type="Proteomes" id="UP000808146">
    <property type="component" value="Unassembled WGS sequence"/>
</dbReference>
<evidence type="ECO:0000313" key="2">
    <source>
        <dbReference type="EMBL" id="MBK8890760.1"/>
    </source>
</evidence>
<organism evidence="2 3">
    <name type="scientific">Candidatus Dechloromonas phosphorivorans</name>
    <dbReference type="NCBI Taxonomy" id="2899244"/>
    <lineage>
        <taxon>Bacteria</taxon>
        <taxon>Pseudomonadati</taxon>
        <taxon>Pseudomonadota</taxon>
        <taxon>Betaproteobacteria</taxon>
        <taxon>Rhodocyclales</taxon>
        <taxon>Azonexaceae</taxon>
        <taxon>Dechloromonas</taxon>
    </lineage>
</organism>
<dbReference type="AlphaFoldDB" id="A0A9D7LRK2"/>
<feature type="transmembrane region" description="Helical" evidence="1">
    <location>
        <begin position="6"/>
        <end position="29"/>
    </location>
</feature>
<sequence length="158" mass="17618">MNTPIIVALIAGSFAIISPIVTFIAIRFYEKRFLQPISRDRKQALVGKWSGKIIQPNISSDIALTIEVDQNEITGKAQVTLVAEGKEKLIFLDMKGGFLYDRFLKLDYKNADSNTIQFGSITLELDAEPKSMNGKFSGYGSVNKAIVFGDIQLEKQWP</sequence>
<keyword evidence="1" id="KW-1133">Transmembrane helix</keyword>
<protein>
    <submittedName>
        <fullName evidence="2">Uncharacterized protein</fullName>
    </submittedName>
</protein>
<proteinExistence type="predicted"/>
<evidence type="ECO:0000256" key="1">
    <source>
        <dbReference type="SAM" id="Phobius"/>
    </source>
</evidence>
<gene>
    <name evidence="2" type="ORF">IPN75_10375</name>
</gene>
<name>A0A9D7LRK2_9RHOO</name>
<comment type="caution">
    <text evidence="2">The sequence shown here is derived from an EMBL/GenBank/DDBJ whole genome shotgun (WGS) entry which is preliminary data.</text>
</comment>
<keyword evidence="1" id="KW-0472">Membrane</keyword>
<dbReference type="EMBL" id="JADKBR010000015">
    <property type="protein sequence ID" value="MBK8890760.1"/>
    <property type="molecule type" value="Genomic_DNA"/>
</dbReference>